<protein>
    <recommendedName>
        <fullName evidence="7">2-oxoadipate dioxygenase/decarboxylase</fullName>
        <ecNumber evidence="6">1.13.11.93</ecNumber>
    </recommendedName>
    <alternativeName>
        <fullName evidence="8">2-hydroxyglutarate synthase</fullName>
    </alternativeName>
</protein>
<evidence type="ECO:0000256" key="1">
    <source>
        <dbReference type="ARBA" id="ARBA00001954"/>
    </source>
</evidence>
<comment type="cofactor">
    <cofactor evidence="1">
        <name>Fe(2+)</name>
        <dbReference type="ChEBI" id="CHEBI:29033"/>
    </cofactor>
</comment>
<evidence type="ECO:0000256" key="8">
    <source>
        <dbReference type="ARBA" id="ARBA00035045"/>
    </source>
</evidence>
<evidence type="ECO:0000256" key="4">
    <source>
        <dbReference type="ARBA" id="ARBA00023004"/>
    </source>
</evidence>
<evidence type="ECO:0000256" key="5">
    <source>
        <dbReference type="ARBA" id="ARBA00035013"/>
    </source>
</evidence>
<dbReference type="AlphaFoldDB" id="A0AAD5RJG5"/>
<name>A0AAD5RJG5_9PEZI</name>
<dbReference type="InterPro" id="IPR047869">
    <property type="entry name" value="YdcJ_bac-like"/>
</dbReference>
<evidence type="ECO:0000256" key="7">
    <source>
        <dbReference type="ARBA" id="ARBA00035034"/>
    </source>
</evidence>
<dbReference type="GO" id="GO:0051213">
    <property type="term" value="F:dioxygenase activity"/>
    <property type="evidence" value="ECO:0007669"/>
    <property type="project" value="UniProtKB-KW"/>
</dbReference>
<dbReference type="Gene3D" id="3.10.180.80">
    <property type="entry name" value="Uncharacterised protein PF07063, DUF1338"/>
    <property type="match status" value="1"/>
</dbReference>
<comment type="caution">
    <text evidence="9">The sequence shown here is derived from an EMBL/GenBank/DDBJ whole genome shotgun (WGS) entry which is preliminary data.</text>
</comment>
<accession>A0AAD5RJG5</accession>
<keyword evidence="3" id="KW-0560">Oxidoreductase</keyword>
<evidence type="ECO:0000313" key="10">
    <source>
        <dbReference type="Proteomes" id="UP001201980"/>
    </source>
</evidence>
<organism evidence="9 10">
    <name type="scientific">Zalerion maritima</name>
    <dbReference type="NCBI Taxonomy" id="339359"/>
    <lineage>
        <taxon>Eukaryota</taxon>
        <taxon>Fungi</taxon>
        <taxon>Dikarya</taxon>
        <taxon>Ascomycota</taxon>
        <taxon>Pezizomycotina</taxon>
        <taxon>Sordariomycetes</taxon>
        <taxon>Lulworthiomycetidae</taxon>
        <taxon>Lulworthiales</taxon>
        <taxon>Lulworthiaceae</taxon>
        <taxon>Zalerion</taxon>
    </lineage>
</organism>
<dbReference type="CDD" id="cd16348">
    <property type="entry name" value="VOC_YdcJ_like"/>
    <property type="match status" value="1"/>
</dbReference>
<dbReference type="SMART" id="SM01150">
    <property type="entry name" value="DUF1338"/>
    <property type="match status" value="1"/>
</dbReference>
<dbReference type="EMBL" id="JAKWBI020000362">
    <property type="protein sequence ID" value="KAJ2895980.1"/>
    <property type="molecule type" value="Genomic_DNA"/>
</dbReference>
<gene>
    <name evidence="9" type="ORF">MKZ38_005988</name>
</gene>
<keyword evidence="2" id="KW-0223">Dioxygenase</keyword>
<reference evidence="9" key="1">
    <citation type="submission" date="2022-07" db="EMBL/GenBank/DDBJ databases">
        <title>Draft genome sequence of Zalerion maritima ATCC 34329, a (micro)plastics degrading marine fungus.</title>
        <authorList>
            <person name="Paco A."/>
            <person name="Goncalves M.F.M."/>
            <person name="Rocha-Santos T.A.P."/>
            <person name="Alves A."/>
        </authorList>
    </citation>
    <scope>NUCLEOTIDE SEQUENCE</scope>
    <source>
        <strain evidence="9">ATCC 34329</strain>
    </source>
</reference>
<dbReference type="EC" id="1.13.11.93" evidence="6"/>
<evidence type="ECO:0000256" key="3">
    <source>
        <dbReference type="ARBA" id="ARBA00023002"/>
    </source>
</evidence>
<evidence type="ECO:0000256" key="2">
    <source>
        <dbReference type="ARBA" id="ARBA00022964"/>
    </source>
</evidence>
<evidence type="ECO:0000313" key="9">
    <source>
        <dbReference type="EMBL" id="KAJ2895980.1"/>
    </source>
</evidence>
<dbReference type="InterPro" id="IPR009770">
    <property type="entry name" value="HGLS"/>
</dbReference>
<dbReference type="PANTHER" id="PTHR39479:SF2">
    <property type="entry name" value="2-OXOADIPATE DIOXYGENASE_DECARBOXYLASE"/>
    <property type="match status" value="1"/>
</dbReference>
<sequence>MATQFVSPSEIRTKFSRALSSLYQNEVPLYASLLKAVQDVNDATLAANPSLKAQLIATDELDRLSLERHGAVRLGTADELRTVGRLFRVMSMHPVGYYDLGSAGVPVHATCFRPAAAAELSRNPFRVFASLLRTELISSPAPRALSREVLARRKIFSDRAVRLVRLCEEQGGLAGAEADEFVGEAVKTFGWHPTAVVTAGEYDVLARENPLLADVVAFPGPHVNHLTPRTLDIDEVQRAMLRARIPGKDAIEGPPLRKCPILLRQTSFKALEEGVRFPTERTGGRVSVDEAIEVGGVEGVHKARFGEIEQRGAAVTRKGLDMYDGMLRGARSRGLDAGKKGYKEAFATYPDTWKELRREGLVWCHYTATGKKGLETGDYEGLTRGELEEKLVEDGFVTYEPLVYEDFLPVSAAGIFQSNLGVKGNDVSKEAGKGDQEGFQKALGDLVIMDQMKLYEKSQAESMDKCLAHFGL</sequence>
<keyword evidence="10" id="KW-1185">Reference proteome</keyword>
<keyword evidence="4" id="KW-0408">Iron</keyword>
<dbReference type="Proteomes" id="UP001201980">
    <property type="component" value="Unassembled WGS sequence"/>
</dbReference>
<proteinExistence type="inferred from homology"/>
<dbReference type="PANTHER" id="PTHR39479">
    <property type="match status" value="1"/>
</dbReference>
<comment type="similarity">
    <text evidence="5">Belongs to the 2-oxoadipate dioxygenase/decarboxylase family.</text>
</comment>
<dbReference type="Pfam" id="PF07063">
    <property type="entry name" value="HGLS"/>
    <property type="match status" value="1"/>
</dbReference>
<evidence type="ECO:0000256" key="6">
    <source>
        <dbReference type="ARBA" id="ARBA00035023"/>
    </source>
</evidence>